<keyword evidence="3" id="KW-1185">Reference proteome</keyword>
<dbReference type="EMBL" id="CACRZD030000157">
    <property type="protein sequence ID" value="CAA6674830.1"/>
    <property type="molecule type" value="Genomic_DNA"/>
</dbReference>
<gene>
    <name evidence="2" type="ORF">SI7747_UN021188</name>
</gene>
<protein>
    <submittedName>
        <fullName evidence="2">Uncharacterized protein</fullName>
    </submittedName>
</protein>
<evidence type="ECO:0000313" key="2">
    <source>
        <dbReference type="EMBL" id="CAA6674830.1"/>
    </source>
</evidence>
<keyword evidence="1" id="KW-0812">Transmembrane</keyword>
<accession>A0ABN7EAY1</accession>
<reference evidence="3" key="1">
    <citation type="journal article" date="2020" name="Sci. Rep.">
        <title>Chromosome-scale genome assembly for the duckweed Spirodela intermedia, integrating cytogenetic maps, PacBio and Oxford Nanopore libraries.</title>
        <authorList>
            <person name="Hoang P.T.N."/>
            <person name="Fiebig A."/>
            <person name="Novak P."/>
            <person name="Macas J."/>
            <person name="Cao H.X."/>
            <person name="Stepanenko A."/>
            <person name="Chen G."/>
            <person name="Borisjuk N."/>
            <person name="Scholz U."/>
            <person name="Schubert I."/>
        </authorList>
    </citation>
    <scope>NUCLEOTIDE SEQUENCE [LARGE SCALE GENOMIC DNA]</scope>
</reference>
<name>A0ABN7EAY1_SPIIN</name>
<comment type="caution">
    <text evidence="2">The sequence shown here is derived from an EMBL/GenBank/DDBJ whole genome shotgun (WGS) entry which is preliminary data.</text>
</comment>
<feature type="transmembrane region" description="Helical" evidence="1">
    <location>
        <begin position="6"/>
        <end position="27"/>
    </location>
</feature>
<proteinExistence type="predicted"/>
<keyword evidence="1" id="KW-0472">Membrane</keyword>
<sequence length="32" mass="3943">MFSDFLLIFYLLVTLLEPSFTLLYFFLFHCTF</sequence>
<dbReference type="Proteomes" id="UP001189122">
    <property type="component" value="Unassembled WGS sequence"/>
</dbReference>
<keyword evidence="1" id="KW-1133">Transmembrane helix</keyword>
<evidence type="ECO:0000256" key="1">
    <source>
        <dbReference type="SAM" id="Phobius"/>
    </source>
</evidence>
<organism evidence="2 3">
    <name type="scientific">Spirodela intermedia</name>
    <name type="common">Intermediate duckweed</name>
    <dbReference type="NCBI Taxonomy" id="51605"/>
    <lineage>
        <taxon>Eukaryota</taxon>
        <taxon>Viridiplantae</taxon>
        <taxon>Streptophyta</taxon>
        <taxon>Embryophyta</taxon>
        <taxon>Tracheophyta</taxon>
        <taxon>Spermatophyta</taxon>
        <taxon>Magnoliopsida</taxon>
        <taxon>Liliopsida</taxon>
        <taxon>Araceae</taxon>
        <taxon>Lemnoideae</taxon>
        <taxon>Spirodela</taxon>
    </lineage>
</organism>
<evidence type="ECO:0000313" key="3">
    <source>
        <dbReference type="Proteomes" id="UP001189122"/>
    </source>
</evidence>